<dbReference type="EMBL" id="ML992523">
    <property type="protein sequence ID" value="KAF2218965.1"/>
    <property type="molecule type" value="Genomic_DNA"/>
</dbReference>
<sequence>FALPLDYSRLETERLRLEPIEHDLPLFASEQAQVIAQQPALLQYVSSPSDDDTVDMLQYWKDRMSSPREQAFAILLKAGTVVKKDAITGEKHEFHVDQDTFAGLTGLIEAKPEWASVEVAHLFILPRFQRTFVATTANALLLKHLLDPVPEDLGLRRVKWEAHSQNAPSIALAKRLGFQQEGIIRWERTIRPGRAGEVVAGMPTEDRAGNTVGPGRHTLVFGLCWDDWRDGGRAKILSLIQ</sequence>
<feature type="domain" description="N-acetyltransferase" evidence="1">
    <location>
        <begin position="43"/>
        <end position="205"/>
    </location>
</feature>
<dbReference type="PANTHER" id="PTHR43441:SF5">
    <property type="entry name" value="FAMILY ACETYLTRANSFERASE, PUTATIVE-RELATED"/>
    <property type="match status" value="1"/>
</dbReference>
<dbReference type="OrthoDB" id="41238at2759"/>
<dbReference type="InterPro" id="IPR051908">
    <property type="entry name" value="Ribosomal_N-acetyltransferase"/>
</dbReference>
<evidence type="ECO:0000313" key="2">
    <source>
        <dbReference type="EMBL" id="KAF2218965.1"/>
    </source>
</evidence>
<dbReference type="AlphaFoldDB" id="A0A6A6FZT8"/>
<evidence type="ECO:0000259" key="1">
    <source>
        <dbReference type="PROSITE" id="PS51186"/>
    </source>
</evidence>
<dbReference type="InterPro" id="IPR016181">
    <property type="entry name" value="Acyl_CoA_acyltransferase"/>
</dbReference>
<dbReference type="PANTHER" id="PTHR43441">
    <property type="entry name" value="RIBOSOMAL-PROTEIN-SERINE ACETYLTRANSFERASE"/>
    <property type="match status" value="1"/>
</dbReference>
<name>A0A6A6FZT8_9PEZI</name>
<evidence type="ECO:0000313" key="3">
    <source>
        <dbReference type="Proteomes" id="UP000799538"/>
    </source>
</evidence>
<feature type="non-terminal residue" evidence="2">
    <location>
        <position position="1"/>
    </location>
</feature>
<accession>A0A6A6FZT8</accession>
<dbReference type="Pfam" id="PF13302">
    <property type="entry name" value="Acetyltransf_3"/>
    <property type="match status" value="1"/>
</dbReference>
<dbReference type="GO" id="GO:0008999">
    <property type="term" value="F:protein-N-terminal-alanine acetyltransferase activity"/>
    <property type="evidence" value="ECO:0007669"/>
    <property type="project" value="TreeGrafter"/>
</dbReference>
<keyword evidence="3" id="KW-1185">Reference proteome</keyword>
<reference evidence="3" key="1">
    <citation type="journal article" date="2020" name="Stud. Mycol.">
        <title>101 Dothideomycetes genomes: A test case for predicting lifestyles and emergence of pathogens.</title>
        <authorList>
            <person name="Haridas S."/>
            <person name="Albert R."/>
            <person name="Binder M."/>
            <person name="Bloem J."/>
            <person name="LaButti K."/>
            <person name="Salamov A."/>
            <person name="Andreopoulos B."/>
            <person name="Baker S."/>
            <person name="Barry K."/>
            <person name="Bills G."/>
            <person name="Bluhm B."/>
            <person name="Cannon C."/>
            <person name="Castanera R."/>
            <person name="Culley D."/>
            <person name="Daum C."/>
            <person name="Ezra D."/>
            <person name="Gonzalez J."/>
            <person name="Henrissat B."/>
            <person name="Kuo A."/>
            <person name="Liang C."/>
            <person name="Lipzen A."/>
            <person name="Lutzoni F."/>
            <person name="Magnuson J."/>
            <person name="Mondo S."/>
            <person name="Nolan M."/>
            <person name="Ohm R."/>
            <person name="Pangilinan J."/>
            <person name="Park H.-J."/>
            <person name="Ramirez L."/>
            <person name="Alfaro M."/>
            <person name="Sun H."/>
            <person name="Tritt A."/>
            <person name="Yoshinaga Y."/>
            <person name="Zwiers L.-H."/>
            <person name="Turgeon B."/>
            <person name="Goodwin S."/>
            <person name="Spatafora J."/>
            <person name="Crous P."/>
            <person name="Grigoriev I."/>
        </authorList>
    </citation>
    <scope>NUCLEOTIDE SEQUENCE [LARGE SCALE GENOMIC DNA]</scope>
    <source>
        <strain evidence="3">CECT 20119</strain>
    </source>
</reference>
<dbReference type="Gene3D" id="3.40.630.30">
    <property type="match status" value="1"/>
</dbReference>
<dbReference type="GO" id="GO:1990189">
    <property type="term" value="F:protein N-terminal-serine acetyltransferase activity"/>
    <property type="evidence" value="ECO:0007669"/>
    <property type="project" value="TreeGrafter"/>
</dbReference>
<organism evidence="2 3">
    <name type="scientific">Elsinoe ampelina</name>
    <dbReference type="NCBI Taxonomy" id="302913"/>
    <lineage>
        <taxon>Eukaryota</taxon>
        <taxon>Fungi</taxon>
        <taxon>Dikarya</taxon>
        <taxon>Ascomycota</taxon>
        <taxon>Pezizomycotina</taxon>
        <taxon>Dothideomycetes</taxon>
        <taxon>Dothideomycetidae</taxon>
        <taxon>Myriangiales</taxon>
        <taxon>Elsinoaceae</taxon>
        <taxon>Elsinoe</taxon>
    </lineage>
</organism>
<keyword evidence="2" id="KW-0808">Transferase</keyword>
<proteinExistence type="predicted"/>
<dbReference type="InterPro" id="IPR000182">
    <property type="entry name" value="GNAT_dom"/>
</dbReference>
<feature type="non-terminal residue" evidence="2">
    <location>
        <position position="241"/>
    </location>
</feature>
<dbReference type="PROSITE" id="PS51186">
    <property type="entry name" value="GNAT"/>
    <property type="match status" value="1"/>
</dbReference>
<dbReference type="SUPFAM" id="SSF55729">
    <property type="entry name" value="Acyl-CoA N-acyltransferases (Nat)"/>
    <property type="match status" value="1"/>
</dbReference>
<gene>
    <name evidence="2" type="ORF">BDZ85DRAFT_173166</name>
</gene>
<protein>
    <submittedName>
        <fullName evidence="2">Putative GNAT family acetyltransferase</fullName>
    </submittedName>
</protein>
<dbReference type="Proteomes" id="UP000799538">
    <property type="component" value="Unassembled WGS sequence"/>
</dbReference>